<keyword evidence="1" id="KW-0472">Membrane</keyword>
<organism evidence="2 3">
    <name type="scientific">Escherichia coli</name>
    <dbReference type="NCBI Taxonomy" id="562"/>
    <lineage>
        <taxon>Bacteria</taxon>
        <taxon>Pseudomonadati</taxon>
        <taxon>Pseudomonadota</taxon>
        <taxon>Gammaproteobacteria</taxon>
        <taxon>Enterobacterales</taxon>
        <taxon>Enterobacteriaceae</taxon>
        <taxon>Escherichia</taxon>
    </lineage>
</organism>
<accession>A0A2H4TN49</accession>
<gene>
    <name evidence="2" type="ORF">CV83915_00594</name>
</gene>
<dbReference type="EMBL" id="CP024978">
    <property type="protein sequence ID" value="ATZ30966.1"/>
    <property type="molecule type" value="Genomic_DNA"/>
</dbReference>
<evidence type="ECO:0000313" key="3">
    <source>
        <dbReference type="Proteomes" id="UP000236551"/>
    </source>
</evidence>
<keyword evidence="1" id="KW-0812">Transmembrane</keyword>
<evidence type="ECO:0000256" key="1">
    <source>
        <dbReference type="SAM" id="Phobius"/>
    </source>
</evidence>
<reference evidence="2 3" key="1">
    <citation type="submission" date="2017-11" db="EMBL/GenBank/DDBJ databases">
        <title>Escherichia coli CV839-15 Genome sequencing and assembly.</title>
        <authorList>
            <person name="Li Z."/>
            <person name="Song N."/>
            <person name="Li W."/>
            <person name="Philip H.R."/>
            <person name="Bu Z."/>
            <person name="Siguo L."/>
        </authorList>
    </citation>
    <scope>NUCLEOTIDE SEQUENCE [LARGE SCALE GENOMIC DNA]</scope>
    <source>
        <strain evidence="2 3">CV839-15</strain>
    </source>
</reference>
<feature type="transmembrane region" description="Helical" evidence="1">
    <location>
        <begin position="12"/>
        <end position="35"/>
    </location>
</feature>
<proteinExistence type="predicted"/>
<protein>
    <submittedName>
        <fullName evidence="2">Membrane protein</fullName>
    </submittedName>
</protein>
<dbReference type="AlphaFoldDB" id="A0A2H4TN49"/>
<keyword evidence="1" id="KW-1133">Transmembrane helix</keyword>
<evidence type="ECO:0000313" key="2">
    <source>
        <dbReference type="EMBL" id="ATZ30966.1"/>
    </source>
</evidence>
<sequence>MLKTIVISLTSLIIGTIASVLVTPLIFCLATGAIISGVREAGANQA</sequence>
<name>A0A2H4TN49_ECOLX</name>
<dbReference type="Proteomes" id="UP000236551">
    <property type="component" value="Chromosome"/>
</dbReference>